<dbReference type="SMART" id="SM00267">
    <property type="entry name" value="GGDEF"/>
    <property type="match status" value="1"/>
</dbReference>
<dbReference type="InParanoid" id="A0A1B1AJL1"/>
<dbReference type="PANTHER" id="PTHR44757:SF2">
    <property type="entry name" value="BIOFILM ARCHITECTURE MAINTENANCE PROTEIN MBAA"/>
    <property type="match status" value="1"/>
</dbReference>
<dbReference type="SMART" id="SM00052">
    <property type="entry name" value="EAL"/>
    <property type="match status" value="1"/>
</dbReference>
<dbReference type="Gene3D" id="3.20.20.450">
    <property type="entry name" value="EAL domain"/>
    <property type="match status" value="1"/>
</dbReference>
<dbReference type="InterPro" id="IPR052155">
    <property type="entry name" value="Biofilm_reg_signaling"/>
</dbReference>
<feature type="domain" description="GGDEF" evidence="3">
    <location>
        <begin position="331"/>
        <end position="462"/>
    </location>
</feature>
<dbReference type="RefSeq" id="WP_066772166.1">
    <property type="nucleotide sequence ID" value="NZ_CP013244.1"/>
</dbReference>
<dbReference type="KEGG" id="cbot:ATE48_12975"/>
<dbReference type="InterPro" id="IPR029787">
    <property type="entry name" value="Nucleotide_cyclase"/>
</dbReference>
<feature type="domain" description="EAL" evidence="2">
    <location>
        <begin position="471"/>
        <end position="719"/>
    </location>
</feature>
<dbReference type="Pfam" id="PF00990">
    <property type="entry name" value="GGDEF"/>
    <property type="match status" value="1"/>
</dbReference>
<feature type="transmembrane region" description="Helical" evidence="1">
    <location>
        <begin position="12"/>
        <end position="32"/>
    </location>
</feature>
<dbReference type="PANTHER" id="PTHR44757">
    <property type="entry name" value="DIGUANYLATE CYCLASE DGCP"/>
    <property type="match status" value="1"/>
</dbReference>
<dbReference type="FunCoup" id="A0A1B1AJL1">
    <property type="interactions" value="253"/>
</dbReference>
<dbReference type="AlphaFoldDB" id="A0A1B1AJL1"/>
<evidence type="ECO:0000259" key="2">
    <source>
        <dbReference type="PROSITE" id="PS50883"/>
    </source>
</evidence>
<dbReference type="InterPro" id="IPR001633">
    <property type="entry name" value="EAL_dom"/>
</dbReference>
<feature type="transmembrane region" description="Helical" evidence="1">
    <location>
        <begin position="261"/>
        <end position="281"/>
    </location>
</feature>
<accession>A0A1B1AJL1</accession>
<dbReference type="PROSITE" id="PS50883">
    <property type="entry name" value="EAL"/>
    <property type="match status" value="1"/>
</dbReference>
<dbReference type="Proteomes" id="UP000092498">
    <property type="component" value="Chromosome"/>
</dbReference>
<dbReference type="EMBL" id="CP013244">
    <property type="protein sequence ID" value="ANP46759.1"/>
    <property type="molecule type" value="Genomic_DNA"/>
</dbReference>
<protein>
    <recommendedName>
        <fullName evidence="6">Bifunctional diguanylate cyclase/phosphodiesterase</fullName>
    </recommendedName>
</protein>
<evidence type="ECO:0008006" key="6">
    <source>
        <dbReference type="Google" id="ProtNLM"/>
    </source>
</evidence>
<dbReference type="OrthoDB" id="9793210at2"/>
<evidence type="ECO:0000256" key="1">
    <source>
        <dbReference type="SAM" id="Phobius"/>
    </source>
</evidence>
<dbReference type="Pfam" id="PF00563">
    <property type="entry name" value="EAL"/>
    <property type="match status" value="1"/>
</dbReference>
<dbReference type="SUPFAM" id="SSF141868">
    <property type="entry name" value="EAL domain-like"/>
    <property type="match status" value="1"/>
</dbReference>
<name>A0A1B1AJL1_9PROT</name>
<gene>
    <name evidence="4" type="ORF">ATE48_12975</name>
</gene>
<evidence type="ECO:0000313" key="5">
    <source>
        <dbReference type="Proteomes" id="UP000092498"/>
    </source>
</evidence>
<proteinExistence type="predicted"/>
<evidence type="ECO:0000313" key="4">
    <source>
        <dbReference type="EMBL" id="ANP46759.1"/>
    </source>
</evidence>
<dbReference type="Pfam" id="PF05228">
    <property type="entry name" value="CHASE4"/>
    <property type="match status" value="1"/>
</dbReference>
<dbReference type="CDD" id="cd01949">
    <property type="entry name" value="GGDEF"/>
    <property type="match status" value="1"/>
</dbReference>
<dbReference type="NCBIfam" id="TIGR00254">
    <property type="entry name" value="GGDEF"/>
    <property type="match status" value="1"/>
</dbReference>
<evidence type="ECO:0000259" key="3">
    <source>
        <dbReference type="PROSITE" id="PS50887"/>
    </source>
</evidence>
<sequence>MALKQARDKFWAVAAMGLAAIATLAFGIFVFAQRSDALAREREESVITNGLAARVHEIEHLVVPNAVWDDSVRNLDNHFNAAWAHDNIGQFYESTGGFGFAIVLDANDNVRYAMLNGEDAAPSEAAEHQTTAIAEIRTVRERERETRLNRDALANANQASSIHWINNRLFIVTATLVQPDFGRAQLIHEQAPIVLTGRELDQDFLSAFADRYMLEDLHLHEGDAMSEPAQAHAPLRNAGGDIVATVDWIPEQPGIDLLWEALPAVIALFTVMLGITLALFLRAQNARKGLELSEQRSAHMARHDSLTRLPNRVHFEELMFDAVVHAAKANSPFGVLCVDLDRFKELNDTYGHDIGDEALKQAAERIALRAGAGNACARLDGDGFAVLARGSGRDVQVLADEIVAALGAPFELSVGARLIGCSIGVALSDKEIFEPLEMLRRADMALFRAKAEGRGCYRVFDDAMDEELKTRRELRDDLRTDLAEGRLQMVYQPQVRLSGEVVGVEALVRWTHRTKGPISPAIFVPLAEESGLIQALGEFTLRQAAKDSLRWPGIKTAVNASATQLQTPGFVDKVREIVTEVGSRPSWIEIELTEGVLFTNEQQMREALSELHDCGFSIALDDFGTGYSSLSYLPRFPIDKIKIDRSFVTELGHDAKSDALFGAIVRLAQALGMRVIAEGVETHEQWLRLTAAGCPKVQGYVCSKPLSADATVAFIQHLDGDGERPSVMSA</sequence>
<reference evidence="4 5" key="1">
    <citation type="submission" date="2015-11" db="EMBL/GenBank/DDBJ databases">
        <title>Whole-Genome Sequence of Candidatus Oderbacter manganicum from the National Park Lower Oder Valley, Germany.</title>
        <authorList>
            <person name="Braun B."/>
            <person name="Liere K."/>
            <person name="Szewzyk U."/>
        </authorList>
    </citation>
    <scope>NUCLEOTIDE SEQUENCE [LARGE SCALE GENOMIC DNA]</scope>
    <source>
        <strain evidence="4 5">OTSz_A_272</strain>
    </source>
</reference>
<dbReference type="PROSITE" id="PS50887">
    <property type="entry name" value="GGDEF"/>
    <property type="match status" value="1"/>
</dbReference>
<keyword evidence="1" id="KW-0812">Transmembrane</keyword>
<dbReference type="CDD" id="cd01948">
    <property type="entry name" value="EAL"/>
    <property type="match status" value="1"/>
</dbReference>
<keyword evidence="1" id="KW-1133">Transmembrane helix</keyword>
<dbReference type="Gene3D" id="3.30.70.270">
    <property type="match status" value="1"/>
</dbReference>
<dbReference type="InterPro" id="IPR007892">
    <property type="entry name" value="CHASE4"/>
</dbReference>
<dbReference type="InterPro" id="IPR000160">
    <property type="entry name" value="GGDEF_dom"/>
</dbReference>
<dbReference type="InterPro" id="IPR043128">
    <property type="entry name" value="Rev_trsase/Diguanyl_cyclase"/>
</dbReference>
<organism evidence="4 5">
    <name type="scientific">Candidatus Viadribacter manganicus</name>
    <dbReference type="NCBI Taxonomy" id="1759059"/>
    <lineage>
        <taxon>Bacteria</taxon>
        <taxon>Pseudomonadati</taxon>
        <taxon>Pseudomonadota</taxon>
        <taxon>Alphaproteobacteria</taxon>
        <taxon>Hyphomonadales</taxon>
        <taxon>Hyphomonadaceae</taxon>
        <taxon>Candidatus Viadribacter</taxon>
    </lineage>
</organism>
<dbReference type="SUPFAM" id="SSF55073">
    <property type="entry name" value="Nucleotide cyclase"/>
    <property type="match status" value="1"/>
</dbReference>
<dbReference type="STRING" id="1759059.ATE48_12975"/>
<keyword evidence="5" id="KW-1185">Reference proteome</keyword>
<keyword evidence="1" id="KW-0472">Membrane</keyword>
<dbReference type="InterPro" id="IPR035919">
    <property type="entry name" value="EAL_sf"/>
</dbReference>